<name>A0A7W8Z2R6_9ACTN</name>
<evidence type="ECO:0000256" key="1">
    <source>
        <dbReference type="SAM" id="SignalP"/>
    </source>
</evidence>
<comment type="caution">
    <text evidence="2">The sequence shown here is derived from an EMBL/GenBank/DDBJ whole genome shotgun (WGS) entry which is preliminary data.</text>
</comment>
<dbReference type="InterPro" id="IPR006311">
    <property type="entry name" value="TAT_signal"/>
</dbReference>
<feature type="signal peptide" evidence="1">
    <location>
        <begin position="1"/>
        <end position="19"/>
    </location>
</feature>
<dbReference type="Proteomes" id="UP000588112">
    <property type="component" value="Unassembled WGS sequence"/>
</dbReference>
<protein>
    <recommendedName>
        <fullName evidence="4">Secreted protein</fullName>
    </recommendedName>
</protein>
<keyword evidence="3" id="KW-1185">Reference proteome</keyword>
<evidence type="ECO:0008006" key="4">
    <source>
        <dbReference type="Google" id="ProtNLM"/>
    </source>
</evidence>
<dbReference type="PROSITE" id="PS51318">
    <property type="entry name" value="TAT"/>
    <property type="match status" value="1"/>
</dbReference>
<organism evidence="2 3">
    <name type="scientific">Sphaerisporangium krabiense</name>
    <dbReference type="NCBI Taxonomy" id="763782"/>
    <lineage>
        <taxon>Bacteria</taxon>
        <taxon>Bacillati</taxon>
        <taxon>Actinomycetota</taxon>
        <taxon>Actinomycetes</taxon>
        <taxon>Streptosporangiales</taxon>
        <taxon>Streptosporangiaceae</taxon>
        <taxon>Sphaerisporangium</taxon>
    </lineage>
</organism>
<reference evidence="2 3" key="1">
    <citation type="submission" date="2020-08" db="EMBL/GenBank/DDBJ databases">
        <title>Sequencing the genomes of 1000 actinobacteria strains.</title>
        <authorList>
            <person name="Klenk H.-P."/>
        </authorList>
    </citation>
    <scope>NUCLEOTIDE SEQUENCE [LARGE SCALE GENOMIC DNA]</scope>
    <source>
        <strain evidence="2 3">DSM 45790</strain>
    </source>
</reference>
<evidence type="ECO:0000313" key="2">
    <source>
        <dbReference type="EMBL" id="MBB5626329.1"/>
    </source>
</evidence>
<dbReference type="RefSeq" id="WP_184610227.1">
    <property type="nucleotide sequence ID" value="NZ_BOOS01000027.1"/>
</dbReference>
<proteinExistence type="predicted"/>
<sequence>MRRSIRTILGLAAATTVLAVGVPALATSASAATTKVSASALDDFEDSWGYDYSKYFHGSRAKARGDVWVDGADRLHVSGRLYDKDSPRWLCGYVQVKFENADGDESIDSAIKCGSNGYRTFHFWERDVDNAQVRVCYWDDNRDKKVYCGRWDYVYEADQDDE</sequence>
<feature type="chain" id="PRO_5038393859" description="Secreted protein" evidence="1">
    <location>
        <begin position="20"/>
        <end position="162"/>
    </location>
</feature>
<dbReference type="AlphaFoldDB" id="A0A7W8Z2R6"/>
<gene>
    <name evidence="2" type="ORF">BJ981_002028</name>
</gene>
<keyword evidence="1" id="KW-0732">Signal</keyword>
<dbReference type="EMBL" id="JACHBR010000001">
    <property type="protein sequence ID" value="MBB5626329.1"/>
    <property type="molecule type" value="Genomic_DNA"/>
</dbReference>
<evidence type="ECO:0000313" key="3">
    <source>
        <dbReference type="Proteomes" id="UP000588112"/>
    </source>
</evidence>
<accession>A0A7W8Z2R6</accession>